<reference evidence="1 2" key="1">
    <citation type="submission" date="2021-04" db="EMBL/GenBank/DDBJ databases">
        <authorList>
            <person name="De Guttry C."/>
            <person name="Zahm M."/>
            <person name="Klopp C."/>
            <person name="Cabau C."/>
            <person name="Louis A."/>
            <person name="Berthelot C."/>
            <person name="Parey E."/>
            <person name="Roest Crollius H."/>
            <person name="Montfort J."/>
            <person name="Robinson-Rechavi M."/>
            <person name="Bucao C."/>
            <person name="Bouchez O."/>
            <person name="Gislard M."/>
            <person name="Lluch J."/>
            <person name="Milhes M."/>
            <person name="Lampietro C."/>
            <person name="Lopez Roques C."/>
            <person name="Donnadieu C."/>
            <person name="Braasch I."/>
            <person name="Desvignes T."/>
            <person name="Postlethwait J."/>
            <person name="Bobe J."/>
            <person name="Wedekind C."/>
            <person name="Guiguen Y."/>
        </authorList>
    </citation>
    <scope>NUCLEOTIDE SEQUENCE [LARGE SCALE GENOMIC DNA]</scope>
    <source>
        <strain evidence="1">Cs_M1</strain>
        <tissue evidence="1">Blood</tissue>
    </source>
</reference>
<proteinExistence type="predicted"/>
<organism evidence="1 2">
    <name type="scientific">Coregonus suidteri</name>
    <dbReference type="NCBI Taxonomy" id="861788"/>
    <lineage>
        <taxon>Eukaryota</taxon>
        <taxon>Metazoa</taxon>
        <taxon>Chordata</taxon>
        <taxon>Craniata</taxon>
        <taxon>Vertebrata</taxon>
        <taxon>Euteleostomi</taxon>
        <taxon>Actinopterygii</taxon>
        <taxon>Neopterygii</taxon>
        <taxon>Teleostei</taxon>
        <taxon>Protacanthopterygii</taxon>
        <taxon>Salmoniformes</taxon>
        <taxon>Salmonidae</taxon>
        <taxon>Coregoninae</taxon>
        <taxon>Coregonus</taxon>
    </lineage>
</organism>
<keyword evidence="2" id="KW-1185">Reference proteome</keyword>
<comment type="caution">
    <text evidence="1">The sequence shown here is derived from an EMBL/GenBank/DDBJ whole genome shotgun (WGS) entry which is preliminary data.</text>
</comment>
<protein>
    <submittedName>
        <fullName evidence="1">Uncharacterized protein</fullName>
    </submittedName>
</protein>
<dbReference type="EMBL" id="JAGTTL010000029">
    <property type="protein sequence ID" value="KAK6298883.1"/>
    <property type="molecule type" value="Genomic_DNA"/>
</dbReference>
<accession>A0AAN8KVK5</accession>
<dbReference type="PROSITE" id="PS51257">
    <property type="entry name" value="PROKAR_LIPOPROTEIN"/>
    <property type="match status" value="1"/>
</dbReference>
<gene>
    <name evidence="1" type="ORF">J4Q44_G00303930</name>
</gene>
<dbReference type="Proteomes" id="UP001356427">
    <property type="component" value="Unassembled WGS sequence"/>
</dbReference>
<name>A0AAN8KVK5_9TELE</name>
<evidence type="ECO:0000313" key="2">
    <source>
        <dbReference type="Proteomes" id="UP001356427"/>
    </source>
</evidence>
<evidence type="ECO:0000313" key="1">
    <source>
        <dbReference type="EMBL" id="KAK6298883.1"/>
    </source>
</evidence>
<dbReference type="AlphaFoldDB" id="A0AAN8KVK5"/>
<sequence length="91" mass="10253">MLKASELWFQSVCRQLAQLLALSFLFACGGCRLAGAPGKADISFSEIQDEDMRRRGHAVDQGFNLTLTLECLPPYEINEAYPFRERGAQRK</sequence>